<name>A0A2S6A597_9NOCA</name>
<evidence type="ECO:0000313" key="6">
    <source>
        <dbReference type="Proteomes" id="UP000238356"/>
    </source>
</evidence>
<dbReference type="EMBL" id="PSZC01000001">
    <property type="protein sequence ID" value="PPJ40223.1"/>
    <property type="molecule type" value="Genomic_DNA"/>
</dbReference>
<dbReference type="Proteomes" id="UP000241647">
    <property type="component" value="Unassembled WGS sequence"/>
</dbReference>
<dbReference type="EMBL" id="PYHS01000001">
    <property type="protein sequence ID" value="PSR66195.1"/>
    <property type="molecule type" value="Genomic_DNA"/>
</dbReference>
<dbReference type="AlphaFoldDB" id="A0A2S6A597"/>
<dbReference type="InterPro" id="IPR007278">
    <property type="entry name" value="DUF397"/>
</dbReference>
<accession>A0A2S6A597</accession>
<evidence type="ECO:0000259" key="2">
    <source>
        <dbReference type="Pfam" id="PF04149"/>
    </source>
</evidence>
<evidence type="ECO:0000256" key="1">
    <source>
        <dbReference type="SAM" id="MobiDB-lite"/>
    </source>
</evidence>
<evidence type="ECO:0000313" key="5">
    <source>
        <dbReference type="EMBL" id="PSR66195.1"/>
    </source>
</evidence>
<dbReference type="Proteomes" id="UP000238356">
    <property type="component" value="Unassembled WGS sequence"/>
</dbReference>
<evidence type="ECO:0000313" key="7">
    <source>
        <dbReference type="Proteomes" id="UP000239874"/>
    </source>
</evidence>
<feature type="region of interest" description="Disordered" evidence="1">
    <location>
        <begin position="1"/>
        <end position="25"/>
    </location>
</feature>
<organism evidence="3 6">
    <name type="scientific">Nocardia nova</name>
    <dbReference type="NCBI Taxonomy" id="37330"/>
    <lineage>
        <taxon>Bacteria</taxon>
        <taxon>Bacillati</taxon>
        <taxon>Actinomycetota</taxon>
        <taxon>Actinomycetes</taxon>
        <taxon>Mycobacteriales</taxon>
        <taxon>Nocardiaceae</taxon>
        <taxon>Nocardia</taxon>
    </lineage>
</organism>
<dbReference type="EMBL" id="PSZD01000010">
    <property type="protein sequence ID" value="PPJ27281.1"/>
    <property type="molecule type" value="Genomic_DNA"/>
</dbReference>
<reference evidence="6 7" key="1">
    <citation type="submission" date="2018-02" db="EMBL/GenBank/DDBJ databases">
        <title>8 Nocardia nova and 1 Nocardia cyriacigeorgica strain used for evolution to TMP-SMX.</title>
        <authorList>
            <person name="Mehta H."/>
            <person name="Weng J."/>
            <person name="Shamoo Y."/>
        </authorList>
    </citation>
    <scope>NUCLEOTIDE SEQUENCE [LARGE SCALE GENOMIC DNA]</scope>
    <source>
        <strain evidence="5 8">ATCC 33727</strain>
        <strain evidence="3 6">BAA2227</strain>
        <strain evidence="4 7">MDA3139</strain>
    </source>
</reference>
<gene>
    <name evidence="4" type="ORF">C5E45_02100</name>
    <name evidence="3" type="ORF">C5F51_18175</name>
    <name evidence="5" type="ORF">C8259_02415</name>
</gene>
<dbReference type="OrthoDB" id="4299240at2"/>
<dbReference type="Proteomes" id="UP000239874">
    <property type="component" value="Unassembled WGS sequence"/>
</dbReference>
<keyword evidence="6" id="KW-1185">Reference proteome</keyword>
<sequence>MQEHRLEAKNREIEPGAVWQRSGDGEGGVEVAFLASGNIGLRDAKNPDGPALIFTPGEWRAFVAGAKDGEFNRPGAQPH</sequence>
<dbReference type="Pfam" id="PF04149">
    <property type="entry name" value="DUF397"/>
    <property type="match status" value="1"/>
</dbReference>
<evidence type="ECO:0000313" key="4">
    <source>
        <dbReference type="EMBL" id="PPJ40223.1"/>
    </source>
</evidence>
<proteinExistence type="predicted"/>
<evidence type="ECO:0000313" key="8">
    <source>
        <dbReference type="Proteomes" id="UP000241647"/>
    </source>
</evidence>
<feature type="compositionally biased region" description="Basic and acidic residues" evidence="1">
    <location>
        <begin position="1"/>
        <end position="14"/>
    </location>
</feature>
<feature type="domain" description="DUF397" evidence="2">
    <location>
        <begin position="21"/>
        <end position="67"/>
    </location>
</feature>
<evidence type="ECO:0000313" key="3">
    <source>
        <dbReference type="EMBL" id="PPJ27281.1"/>
    </source>
</evidence>
<protein>
    <submittedName>
        <fullName evidence="3">DUF397 domain-containing protein</fullName>
    </submittedName>
</protein>
<comment type="caution">
    <text evidence="3">The sequence shown here is derived from an EMBL/GenBank/DDBJ whole genome shotgun (WGS) entry which is preliminary data.</text>
</comment>